<comment type="caution">
    <text evidence="1">The sequence shown here is derived from an EMBL/GenBank/DDBJ whole genome shotgun (WGS) entry which is preliminary data.</text>
</comment>
<dbReference type="Proteomes" id="UP000250831">
    <property type="component" value="Unassembled WGS sequence"/>
</dbReference>
<sequence length="82" mass="9654">MKIVDITKERLKDAQNDGYTVLITKFNSDPLYPTWIFDKIADEKIESNKKKLNENYQLCYSIREAINTIDKRPFIGKLQLTN</sequence>
<dbReference type="EMBL" id="QCXX01000001">
    <property type="protein sequence ID" value="PUV26469.1"/>
    <property type="molecule type" value="Genomic_DNA"/>
</dbReference>
<name>A0A363P084_9SPHI</name>
<proteinExistence type="predicted"/>
<reference evidence="1 2" key="1">
    <citation type="submission" date="2018-04" db="EMBL/GenBank/DDBJ databases">
        <title>Sphingobacterium sp. M46 Genome.</title>
        <authorList>
            <person name="Cheng J."/>
            <person name="Li Y."/>
        </authorList>
    </citation>
    <scope>NUCLEOTIDE SEQUENCE [LARGE SCALE GENOMIC DNA]</scope>
    <source>
        <strain evidence="1 2">M46</strain>
    </source>
</reference>
<protein>
    <submittedName>
        <fullName evidence="1">Uncharacterized protein</fullName>
    </submittedName>
</protein>
<dbReference type="AlphaFoldDB" id="A0A363P084"/>
<evidence type="ECO:0000313" key="2">
    <source>
        <dbReference type="Proteomes" id="UP000250831"/>
    </source>
</evidence>
<dbReference type="RefSeq" id="WP_108632761.1">
    <property type="nucleotide sequence ID" value="NZ_DAMCKI010000013.1"/>
</dbReference>
<evidence type="ECO:0000313" key="1">
    <source>
        <dbReference type="EMBL" id="PUV26469.1"/>
    </source>
</evidence>
<keyword evidence="2" id="KW-1185">Reference proteome</keyword>
<accession>A0A363P084</accession>
<dbReference type="OrthoDB" id="710663at2"/>
<organism evidence="1 2">
    <name type="scientific">Sphingobacterium athyrii</name>
    <dbReference type="NCBI Taxonomy" id="2152717"/>
    <lineage>
        <taxon>Bacteria</taxon>
        <taxon>Pseudomonadati</taxon>
        <taxon>Bacteroidota</taxon>
        <taxon>Sphingobacteriia</taxon>
        <taxon>Sphingobacteriales</taxon>
        <taxon>Sphingobacteriaceae</taxon>
        <taxon>Sphingobacterium</taxon>
    </lineage>
</organism>
<gene>
    <name evidence="1" type="ORF">DCO56_05880</name>
</gene>